<feature type="region of interest" description="Disordered" evidence="1">
    <location>
        <begin position="1"/>
        <end position="45"/>
    </location>
</feature>
<accession>A0A0A9FTF3</accession>
<evidence type="ECO:0000313" key="2">
    <source>
        <dbReference type="EMBL" id="JAE14529.1"/>
    </source>
</evidence>
<protein>
    <submittedName>
        <fullName evidence="2">Uncharacterized protein</fullName>
    </submittedName>
</protein>
<sequence length="146" mass="16199">MEHSVARLPPILRPSPRRPSTATGPPPQFPPGRWNPSPCWPSSDSRATVAGKAAMKKLSFGTRAWRLLPLAVLWARRGGAAHTLRLLRTLRRSGRPAPLRRARVLHRQDHGVPVTHSIRATRRSIRGGLVLRASRLRSSRCAAPWA</sequence>
<organism evidence="2">
    <name type="scientific">Arundo donax</name>
    <name type="common">Giant reed</name>
    <name type="synonym">Donax arundinaceus</name>
    <dbReference type="NCBI Taxonomy" id="35708"/>
    <lineage>
        <taxon>Eukaryota</taxon>
        <taxon>Viridiplantae</taxon>
        <taxon>Streptophyta</taxon>
        <taxon>Embryophyta</taxon>
        <taxon>Tracheophyta</taxon>
        <taxon>Spermatophyta</taxon>
        <taxon>Magnoliopsida</taxon>
        <taxon>Liliopsida</taxon>
        <taxon>Poales</taxon>
        <taxon>Poaceae</taxon>
        <taxon>PACMAD clade</taxon>
        <taxon>Arundinoideae</taxon>
        <taxon>Arundineae</taxon>
        <taxon>Arundo</taxon>
    </lineage>
</organism>
<name>A0A0A9FTF3_ARUDO</name>
<dbReference type="EMBL" id="GBRH01183367">
    <property type="protein sequence ID" value="JAE14529.1"/>
    <property type="molecule type" value="Transcribed_RNA"/>
</dbReference>
<reference evidence="2" key="1">
    <citation type="submission" date="2014-09" db="EMBL/GenBank/DDBJ databases">
        <authorList>
            <person name="Magalhaes I.L.F."/>
            <person name="Oliveira U."/>
            <person name="Santos F.R."/>
            <person name="Vidigal T.H.D.A."/>
            <person name="Brescovit A.D."/>
            <person name="Santos A.J."/>
        </authorList>
    </citation>
    <scope>NUCLEOTIDE SEQUENCE</scope>
    <source>
        <tissue evidence="2">Shoot tissue taken approximately 20 cm above the soil surface</tissue>
    </source>
</reference>
<dbReference type="AlphaFoldDB" id="A0A0A9FTF3"/>
<reference evidence="2" key="2">
    <citation type="journal article" date="2015" name="Data Brief">
        <title>Shoot transcriptome of the giant reed, Arundo donax.</title>
        <authorList>
            <person name="Barrero R.A."/>
            <person name="Guerrero F.D."/>
            <person name="Moolhuijzen P."/>
            <person name="Goolsby J.A."/>
            <person name="Tidwell J."/>
            <person name="Bellgard S.E."/>
            <person name="Bellgard M.I."/>
        </authorList>
    </citation>
    <scope>NUCLEOTIDE SEQUENCE</scope>
    <source>
        <tissue evidence="2">Shoot tissue taken approximately 20 cm above the soil surface</tissue>
    </source>
</reference>
<evidence type="ECO:0000256" key="1">
    <source>
        <dbReference type="SAM" id="MobiDB-lite"/>
    </source>
</evidence>
<proteinExistence type="predicted"/>